<protein>
    <submittedName>
        <fullName evidence="1">Uncharacterized protein</fullName>
    </submittedName>
</protein>
<dbReference type="AlphaFoldDB" id="A0A8K0CTR6"/>
<dbReference type="EMBL" id="VTPC01056933">
    <property type="protein sequence ID" value="KAF2890182.1"/>
    <property type="molecule type" value="Genomic_DNA"/>
</dbReference>
<proteinExistence type="predicted"/>
<organism evidence="1 2">
    <name type="scientific">Ignelater luminosus</name>
    <name type="common">Cucubano</name>
    <name type="synonym">Pyrophorus luminosus</name>
    <dbReference type="NCBI Taxonomy" id="2038154"/>
    <lineage>
        <taxon>Eukaryota</taxon>
        <taxon>Metazoa</taxon>
        <taxon>Ecdysozoa</taxon>
        <taxon>Arthropoda</taxon>
        <taxon>Hexapoda</taxon>
        <taxon>Insecta</taxon>
        <taxon>Pterygota</taxon>
        <taxon>Neoptera</taxon>
        <taxon>Endopterygota</taxon>
        <taxon>Coleoptera</taxon>
        <taxon>Polyphaga</taxon>
        <taxon>Elateriformia</taxon>
        <taxon>Elateroidea</taxon>
        <taxon>Elateridae</taxon>
        <taxon>Agrypninae</taxon>
        <taxon>Pyrophorini</taxon>
        <taxon>Ignelater</taxon>
    </lineage>
</organism>
<evidence type="ECO:0000313" key="2">
    <source>
        <dbReference type="Proteomes" id="UP000801492"/>
    </source>
</evidence>
<dbReference type="Proteomes" id="UP000801492">
    <property type="component" value="Unassembled WGS sequence"/>
</dbReference>
<evidence type="ECO:0000313" key="1">
    <source>
        <dbReference type="EMBL" id="KAF2890182.1"/>
    </source>
</evidence>
<reference evidence="1" key="1">
    <citation type="submission" date="2019-08" db="EMBL/GenBank/DDBJ databases">
        <title>The genome of the North American firefly Photinus pyralis.</title>
        <authorList>
            <consortium name="Photinus pyralis genome working group"/>
            <person name="Fallon T.R."/>
            <person name="Sander Lower S.E."/>
            <person name="Weng J.-K."/>
        </authorList>
    </citation>
    <scope>NUCLEOTIDE SEQUENCE</scope>
    <source>
        <strain evidence="1">TRF0915ILg1</strain>
        <tissue evidence="1">Whole body</tissue>
    </source>
</reference>
<keyword evidence="2" id="KW-1185">Reference proteome</keyword>
<comment type="caution">
    <text evidence="1">The sequence shown here is derived from an EMBL/GenBank/DDBJ whole genome shotgun (WGS) entry which is preliminary data.</text>
</comment>
<name>A0A8K0CTR6_IGNLU</name>
<accession>A0A8K0CTR6</accession>
<sequence>MCCLNTPSGYLVNFDVYQGRNPTGNEDKEKNFDKAAAPLVLKQLGYDATGTIQEDSKTMFFDRIKENEKTPTWNIRILEKYRPQDVRTLLWLL</sequence>
<gene>
    <name evidence="1" type="ORF">ILUMI_15991</name>
</gene>